<name>A0AA40AGK3_9PEZI</name>
<comment type="caution">
    <text evidence="3">The sequence shown here is derived from an EMBL/GenBank/DDBJ whole genome shotgun (WGS) entry which is preliminary data.</text>
</comment>
<organism evidence="3 4">
    <name type="scientific">Lasiosphaeris hirsuta</name>
    <dbReference type="NCBI Taxonomy" id="260670"/>
    <lineage>
        <taxon>Eukaryota</taxon>
        <taxon>Fungi</taxon>
        <taxon>Dikarya</taxon>
        <taxon>Ascomycota</taxon>
        <taxon>Pezizomycotina</taxon>
        <taxon>Sordariomycetes</taxon>
        <taxon>Sordariomycetidae</taxon>
        <taxon>Sordariales</taxon>
        <taxon>Lasiosphaeriaceae</taxon>
        <taxon>Lasiosphaeris</taxon>
    </lineage>
</organism>
<gene>
    <name evidence="3" type="ORF">B0H67DRAFT_580645</name>
</gene>
<feature type="transmembrane region" description="Helical" evidence="2">
    <location>
        <begin position="272"/>
        <end position="293"/>
    </location>
</feature>
<evidence type="ECO:0000313" key="3">
    <source>
        <dbReference type="EMBL" id="KAK0715412.1"/>
    </source>
</evidence>
<sequence>MKRKVLERERMRQAERKSASTMETAHVPAYDADEEYQTVGVQREEPRMVYHQSMRGGEPRDRREEVRSRFVVTEKQPRLDLRGGAAAVRALAYESEIPSYFFTFDRGRPILITKPKHVDLGWSNKRLIGHLQSQYSALHYGWLFKPYSWFLDIGMIYVLVWRYDESRSRLRLLNKAELVEAPIKGTFTAHDFRYILDNPPPGRSLARTVSKLVRDVRRIGEPPVVLMFEFIDLPRARVLITLALLTIPISVVVGVVYGVVQQDIANAISLASYIATACSLFFAILAGGSLLGIEEPHAYTPNDELLEEYLGNPNMNRGWGGKYRID</sequence>
<accession>A0AA40AGK3</accession>
<evidence type="ECO:0000313" key="4">
    <source>
        <dbReference type="Proteomes" id="UP001172102"/>
    </source>
</evidence>
<feature type="compositionally biased region" description="Basic and acidic residues" evidence="1">
    <location>
        <begin position="1"/>
        <end position="18"/>
    </location>
</feature>
<feature type="region of interest" description="Disordered" evidence="1">
    <location>
        <begin position="1"/>
        <end position="43"/>
    </location>
</feature>
<proteinExistence type="predicted"/>
<keyword evidence="2" id="KW-0472">Membrane</keyword>
<keyword evidence="4" id="KW-1185">Reference proteome</keyword>
<keyword evidence="2" id="KW-0812">Transmembrane</keyword>
<evidence type="ECO:0000256" key="1">
    <source>
        <dbReference type="SAM" id="MobiDB-lite"/>
    </source>
</evidence>
<keyword evidence="2" id="KW-1133">Transmembrane helix</keyword>
<protein>
    <submittedName>
        <fullName evidence="3">Uncharacterized protein</fullName>
    </submittedName>
</protein>
<evidence type="ECO:0000256" key="2">
    <source>
        <dbReference type="SAM" id="Phobius"/>
    </source>
</evidence>
<reference evidence="3" key="1">
    <citation type="submission" date="2023-06" db="EMBL/GenBank/DDBJ databases">
        <title>Genome-scale phylogeny and comparative genomics of the fungal order Sordariales.</title>
        <authorList>
            <consortium name="Lawrence Berkeley National Laboratory"/>
            <person name="Hensen N."/>
            <person name="Bonometti L."/>
            <person name="Westerberg I."/>
            <person name="Brannstrom I.O."/>
            <person name="Guillou S."/>
            <person name="Cros-Aarteil S."/>
            <person name="Calhoun S."/>
            <person name="Haridas S."/>
            <person name="Kuo A."/>
            <person name="Mondo S."/>
            <person name="Pangilinan J."/>
            <person name="Riley R."/>
            <person name="Labutti K."/>
            <person name="Andreopoulos B."/>
            <person name="Lipzen A."/>
            <person name="Chen C."/>
            <person name="Yanf M."/>
            <person name="Daum C."/>
            <person name="Ng V."/>
            <person name="Clum A."/>
            <person name="Steindorff A."/>
            <person name="Ohm R."/>
            <person name="Martin F."/>
            <person name="Silar P."/>
            <person name="Natvig D."/>
            <person name="Lalanne C."/>
            <person name="Gautier V."/>
            <person name="Ament-Velasquez S.L."/>
            <person name="Kruys A."/>
            <person name="Hutchinson M.I."/>
            <person name="Powell A.J."/>
            <person name="Barry K."/>
            <person name="Miller A.N."/>
            <person name="Grigoriev I.V."/>
            <person name="Debuchy R."/>
            <person name="Gladieux P."/>
            <person name="Thoren M.H."/>
            <person name="Johannesson H."/>
        </authorList>
    </citation>
    <scope>NUCLEOTIDE SEQUENCE</scope>
    <source>
        <strain evidence="3">SMH4607-1</strain>
    </source>
</reference>
<dbReference type="AlphaFoldDB" id="A0AA40AGK3"/>
<dbReference type="EMBL" id="JAUKUA010000004">
    <property type="protein sequence ID" value="KAK0715412.1"/>
    <property type="molecule type" value="Genomic_DNA"/>
</dbReference>
<feature type="transmembrane region" description="Helical" evidence="2">
    <location>
        <begin position="238"/>
        <end position="260"/>
    </location>
</feature>
<dbReference type="Proteomes" id="UP001172102">
    <property type="component" value="Unassembled WGS sequence"/>
</dbReference>